<accession>A0A5N8WRM7</accession>
<name>A0A5N8WRM7_9ACTN</name>
<dbReference type="RefSeq" id="WP_152863045.1">
    <property type="nucleotide sequence ID" value="NZ_VMNX01000048.1"/>
</dbReference>
<keyword evidence="3" id="KW-1185">Reference proteome</keyword>
<gene>
    <name evidence="2" type="ORF">FPZ41_15625</name>
</gene>
<dbReference type="SUPFAM" id="SSF51735">
    <property type="entry name" value="NAD(P)-binding Rossmann-fold domains"/>
    <property type="match status" value="1"/>
</dbReference>
<dbReference type="InterPro" id="IPR008030">
    <property type="entry name" value="NmrA-like"/>
</dbReference>
<reference evidence="2 3" key="1">
    <citation type="submission" date="2019-09" db="EMBL/GenBank/DDBJ databases">
        <authorList>
            <person name="Duangmal K."/>
            <person name="Teo W.F.A."/>
            <person name="Lipun K."/>
        </authorList>
    </citation>
    <scope>NUCLEOTIDE SEQUENCE [LARGE SCALE GENOMIC DNA]</scope>
    <source>
        <strain evidence="2 3">K1PN6</strain>
    </source>
</reference>
<evidence type="ECO:0000313" key="3">
    <source>
        <dbReference type="Proteomes" id="UP000373149"/>
    </source>
</evidence>
<dbReference type="InterPro" id="IPR036291">
    <property type="entry name" value="NAD(P)-bd_dom_sf"/>
</dbReference>
<protein>
    <submittedName>
        <fullName evidence="2">SDR family oxidoreductase</fullName>
    </submittedName>
</protein>
<dbReference type="PANTHER" id="PTHR43162">
    <property type="match status" value="1"/>
</dbReference>
<dbReference type="PANTHER" id="PTHR43162:SF1">
    <property type="entry name" value="PRESTALK A DIFFERENTIATION PROTEIN A"/>
    <property type="match status" value="1"/>
</dbReference>
<dbReference type="Gene3D" id="3.90.25.10">
    <property type="entry name" value="UDP-galactose 4-epimerase, domain 1"/>
    <property type="match status" value="1"/>
</dbReference>
<sequence>MILVTGATGTIGRYLVRALAETEAPFRALVRDARKGKELGCEFVVGDFDEPASMVSALRGVDRLLLNSGGALPVAGQQPMVRQQAGVIDAARAAGVSWVVKVSAWQPGSDSKLSVRAHWEIERYLKASGLRWASLQPTGYMQNFFTGEGGYTHSGALSGPYGAGRVAYIDAYDVATCAAVLLTGPLGVGETYALTGPEALTHEEIAAKLNIPFRDLTRQVAAEGLRAQGLPGWFVDGLLQLYAEMAAGSMSEVTTAVRDLTGRAPRTFDEFLANR</sequence>
<dbReference type="EMBL" id="VMNX01000048">
    <property type="protein sequence ID" value="MPY49919.1"/>
    <property type="molecule type" value="Genomic_DNA"/>
</dbReference>
<evidence type="ECO:0000259" key="1">
    <source>
        <dbReference type="Pfam" id="PF05368"/>
    </source>
</evidence>
<dbReference type="Pfam" id="PF05368">
    <property type="entry name" value="NmrA"/>
    <property type="match status" value="1"/>
</dbReference>
<proteinExistence type="predicted"/>
<organism evidence="2 3">
    <name type="scientific">Streptomyces acidicola</name>
    <dbReference type="NCBI Taxonomy" id="2596892"/>
    <lineage>
        <taxon>Bacteria</taxon>
        <taxon>Bacillati</taxon>
        <taxon>Actinomycetota</taxon>
        <taxon>Actinomycetes</taxon>
        <taxon>Kitasatosporales</taxon>
        <taxon>Streptomycetaceae</taxon>
        <taxon>Streptomyces</taxon>
    </lineage>
</organism>
<dbReference type="CDD" id="cd05269">
    <property type="entry name" value="TMR_SDR_a"/>
    <property type="match status" value="1"/>
</dbReference>
<dbReference type="Proteomes" id="UP000373149">
    <property type="component" value="Unassembled WGS sequence"/>
</dbReference>
<feature type="domain" description="NmrA-like" evidence="1">
    <location>
        <begin position="2"/>
        <end position="207"/>
    </location>
</feature>
<dbReference type="InterPro" id="IPR051604">
    <property type="entry name" value="Ergot_Alk_Oxidoreductase"/>
</dbReference>
<evidence type="ECO:0000313" key="2">
    <source>
        <dbReference type="EMBL" id="MPY49919.1"/>
    </source>
</evidence>
<dbReference type="AlphaFoldDB" id="A0A5N8WRM7"/>
<dbReference type="Gene3D" id="3.40.50.720">
    <property type="entry name" value="NAD(P)-binding Rossmann-like Domain"/>
    <property type="match status" value="1"/>
</dbReference>
<comment type="caution">
    <text evidence="2">The sequence shown here is derived from an EMBL/GenBank/DDBJ whole genome shotgun (WGS) entry which is preliminary data.</text>
</comment>